<dbReference type="InterPro" id="IPR036812">
    <property type="entry name" value="NAD(P)_OxRdtase_dom_sf"/>
</dbReference>
<organism evidence="3 4">
    <name type="scientific">Pseudonocardia parietis</name>
    <dbReference type="NCBI Taxonomy" id="570936"/>
    <lineage>
        <taxon>Bacteria</taxon>
        <taxon>Bacillati</taxon>
        <taxon>Actinomycetota</taxon>
        <taxon>Actinomycetes</taxon>
        <taxon>Pseudonocardiales</taxon>
        <taxon>Pseudonocardiaceae</taxon>
        <taxon>Pseudonocardia</taxon>
    </lineage>
</organism>
<feature type="domain" description="NADP-dependent oxidoreductase" evidence="2">
    <location>
        <begin position="16"/>
        <end position="289"/>
    </location>
</feature>
<evidence type="ECO:0000259" key="2">
    <source>
        <dbReference type="Pfam" id="PF00248"/>
    </source>
</evidence>
<dbReference type="PRINTS" id="PR00069">
    <property type="entry name" value="ALDKETRDTASE"/>
</dbReference>
<evidence type="ECO:0000313" key="4">
    <source>
        <dbReference type="Proteomes" id="UP001519295"/>
    </source>
</evidence>
<dbReference type="PANTHER" id="PTHR43625">
    <property type="entry name" value="AFLATOXIN B1 ALDEHYDE REDUCTASE"/>
    <property type="match status" value="1"/>
</dbReference>
<dbReference type="InterPro" id="IPR023210">
    <property type="entry name" value="NADP_OxRdtase_dom"/>
</dbReference>
<evidence type="ECO:0000313" key="3">
    <source>
        <dbReference type="EMBL" id="MBP2366467.1"/>
    </source>
</evidence>
<keyword evidence="4" id="KW-1185">Reference proteome</keyword>
<reference evidence="3 4" key="1">
    <citation type="submission" date="2021-03" db="EMBL/GenBank/DDBJ databases">
        <title>Sequencing the genomes of 1000 actinobacteria strains.</title>
        <authorList>
            <person name="Klenk H.-P."/>
        </authorList>
    </citation>
    <scope>NUCLEOTIDE SEQUENCE [LARGE SCALE GENOMIC DNA]</scope>
    <source>
        <strain evidence="3 4">DSM 45256</strain>
    </source>
</reference>
<proteinExistence type="predicted"/>
<evidence type="ECO:0000256" key="1">
    <source>
        <dbReference type="ARBA" id="ARBA00023002"/>
    </source>
</evidence>
<dbReference type="SUPFAM" id="SSF51430">
    <property type="entry name" value="NAD(P)-linked oxidoreductase"/>
    <property type="match status" value="1"/>
</dbReference>
<protein>
    <submittedName>
        <fullName evidence="3">Aryl-alcohol dehydrogenase-like predicted oxidoreductase</fullName>
    </submittedName>
</protein>
<dbReference type="Gene3D" id="3.20.20.100">
    <property type="entry name" value="NADP-dependent oxidoreductase domain"/>
    <property type="match status" value="1"/>
</dbReference>
<dbReference type="EMBL" id="JAGINU010000001">
    <property type="protein sequence ID" value="MBP2366467.1"/>
    <property type="molecule type" value="Genomic_DNA"/>
</dbReference>
<dbReference type="RefSeq" id="WP_245350783.1">
    <property type="nucleotide sequence ID" value="NZ_JAGINU010000001.1"/>
</dbReference>
<accession>A0ABS4VRB3</accession>
<dbReference type="Pfam" id="PF00248">
    <property type="entry name" value="Aldo_ket_red"/>
    <property type="match status" value="1"/>
</dbReference>
<comment type="caution">
    <text evidence="3">The sequence shown here is derived from an EMBL/GenBank/DDBJ whole genome shotgun (WGS) entry which is preliminary data.</text>
</comment>
<dbReference type="Proteomes" id="UP001519295">
    <property type="component" value="Unassembled WGS sequence"/>
</dbReference>
<dbReference type="InterPro" id="IPR020471">
    <property type="entry name" value="AKR"/>
</dbReference>
<keyword evidence="1" id="KW-0560">Oxidoreductase</keyword>
<gene>
    <name evidence="3" type="ORF">JOF36_002163</name>
</gene>
<dbReference type="InterPro" id="IPR050791">
    <property type="entry name" value="Aldo-Keto_reductase"/>
</dbReference>
<sequence length="293" mass="31428">MSHIATPGPSHLGRQGFGAMRLREDESGEPDRDPLRVIDAALDASVSMVDTADMYGNEELVGRAIARRRDEVLLAGKFGVVWDDTLPDGYEIRADAAYVRQACEASLRRLRTDHIDLYYLHHRSETVPIEETVDALAELVQHGKIGAIGLSNVTAEDLRRAAAVHPVAALQEHWSLAERTIERDLVPAAVALGIAVVAHSPTSHGVLHAAAISDAPSEEKHTVLREIATAHEASVGQIAIAWVHSRASVHGLDVVPLPGTTRASHVRANVAAGKIGLSSAELTRLTDAWAPDS</sequence>
<dbReference type="PANTHER" id="PTHR43625:SF40">
    <property type="entry name" value="ALDO-KETO REDUCTASE YAKC [NADP(+)]"/>
    <property type="match status" value="1"/>
</dbReference>
<name>A0ABS4VRB3_9PSEU</name>